<feature type="domain" description="Kinesin motor" evidence="9">
    <location>
        <begin position="1"/>
        <end position="128"/>
    </location>
</feature>
<evidence type="ECO:0000256" key="7">
    <source>
        <dbReference type="PROSITE-ProRule" id="PRU00283"/>
    </source>
</evidence>
<evidence type="ECO:0000259" key="9">
    <source>
        <dbReference type="PROSITE" id="PS50067"/>
    </source>
</evidence>
<dbReference type="PANTHER" id="PTHR47969">
    <property type="entry name" value="CHROMOSOME-ASSOCIATED KINESIN KIF4A-RELATED"/>
    <property type="match status" value="1"/>
</dbReference>
<evidence type="ECO:0000313" key="11">
    <source>
        <dbReference type="Proteomes" id="UP001367508"/>
    </source>
</evidence>
<dbReference type="GO" id="GO:0008017">
    <property type="term" value="F:microtubule binding"/>
    <property type="evidence" value="ECO:0007669"/>
    <property type="project" value="InterPro"/>
</dbReference>
<proteinExistence type="inferred from homology"/>
<evidence type="ECO:0000256" key="4">
    <source>
        <dbReference type="ARBA" id="ARBA00022840"/>
    </source>
</evidence>
<evidence type="ECO:0000256" key="5">
    <source>
        <dbReference type="ARBA" id="ARBA00023054"/>
    </source>
</evidence>
<keyword evidence="4" id="KW-0067">ATP-binding</keyword>
<comment type="subcellular location">
    <subcellularLocation>
        <location evidence="1">Cytoplasm</location>
    </subcellularLocation>
</comment>
<organism evidence="10 11">
    <name type="scientific">Canavalia gladiata</name>
    <name type="common">Sword bean</name>
    <name type="synonym">Dolichos gladiatus</name>
    <dbReference type="NCBI Taxonomy" id="3824"/>
    <lineage>
        <taxon>Eukaryota</taxon>
        <taxon>Viridiplantae</taxon>
        <taxon>Streptophyta</taxon>
        <taxon>Embryophyta</taxon>
        <taxon>Tracheophyta</taxon>
        <taxon>Spermatophyta</taxon>
        <taxon>Magnoliopsida</taxon>
        <taxon>eudicotyledons</taxon>
        <taxon>Gunneridae</taxon>
        <taxon>Pentapetalae</taxon>
        <taxon>rosids</taxon>
        <taxon>fabids</taxon>
        <taxon>Fabales</taxon>
        <taxon>Fabaceae</taxon>
        <taxon>Papilionoideae</taxon>
        <taxon>50 kb inversion clade</taxon>
        <taxon>NPAAA clade</taxon>
        <taxon>indigoferoid/millettioid clade</taxon>
        <taxon>Phaseoleae</taxon>
        <taxon>Canavalia</taxon>
    </lineage>
</organism>
<dbReference type="InterPro" id="IPR036961">
    <property type="entry name" value="Kinesin_motor_dom_sf"/>
</dbReference>
<dbReference type="Gene3D" id="3.40.850.10">
    <property type="entry name" value="Kinesin motor domain"/>
    <property type="match status" value="1"/>
</dbReference>
<keyword evidence="6" id="KW-0505">Motor protein</keyword>
<dbReference type="InterPro" id="IPR001752">
    <property type="entry name" value="Kinesin_motor_dom"/>
</dbReference>
<dbReference type="GO" id="GO:0005875">
    <property type="term" value="C:microtubule associated complex"/>
    <property type="evidence" value="ECO:0007669"/>
    <property type="project" value="TreeGrafter"/>
</dbReference>
<keyword evidence="2" id="KW-0963">Cytoplasm</keyword>
<dbReference type="Pfam" id="PF00225">
    <property type="entry name" value="Kinesin"/>
    <property type="match status" value="1"/>
</dbReference>
<dbReference type="InterPro" id="IPR027417">
    <property type="entry name" value="P-loop_NTPase"/>
</dbReference>
<name>A0AAN9KUC3_CANGL</name>
<accession>A0AAN9KUC3</accession>
<protein>
    <recommendedName>
        <fullName evidence="9">Kinesin motor domain-containing protein</fullName>
    </recommendedName>
</protein>
<comment type="caution">
    <text evidence="10">The sequence shown here is derived from an EMBL/GenBank/DDBJ whole genome shotgun (WGS) entry which is preliminary data.</text>
</comment>
<evidence type="ECO:0000256" key="6">
    <source>
        <dbReference type="ARBA" id="ARBA00023175"/>
    </source>
</evidence>
<evidence type="ECO:0000256" key="8">
    <source>
        <dbReference type="SAM" id="MobiDB-lite"/>
    </source>
</evidence>
<gene>
    <name evidence="10" type="ORF">VNO77_27204</name>
</gene>
<comment type="caution">
    <text evidence="7">Lacks conserved residue(s) required for the propagation of feature annotation.</text>
</comment>
<sequence>MNEVWDMLPLVPCIPYTKFELHSTINPDVKQETRNHKRTSSGKPPIQIRETSNGVITLARSTELHVVDLTRSERARRTGSNGQRSKEGVHINKGRLALGNVISAPGDEKKRKQGVHVPYRDSELTRLL</sequence>
<dbReference type="GO" id="GO:0007052">
    <property type="term" value="P:mitotic spindle organization"/>
    <property type="evidence" value="ECO:0007669"/>
    <property type="project" value="TreeGrafter"/>
</dbReference>
<dbReference type="GO" id="GO:0005737">
    <property type="term" value="C:cytoplasm"/>
    <property type="evidence" value="ECO:0007669"/>
    <property type="project" value="UniProtKB-SubCell"/>
</dbReference>
<keyword evidence="5" id="KW-0175">Coiled coil</keyword>
<keyword evidence="11" id="KW-1185">Reference proteome</keyword>
<dbReference type="GO" id="GO:0005524">
    <property type="term" value="F:ATP binding"/>
    <property type="evidence" value="ECO:0007669"/>
    <property type="project" value="UniProtKB-KW"/>
</dbReference>
<comment type="similarity">
    <text evidence="7">Belongs to the TRAFAC class myosin-kinesin ATPase superfamily. Kinesin family.</text>
</comment>
<dbReference type="InterPro" id="IPR027640">
    <property type="entry name" value="Kinesin-like_fam"/>
</dbReference>
<dbReference type="EMBL" id="JAYMYQ010000006">
    <property type="protein sequence ID" value="KAK7323714.1"/>
    <property type="molecule type" value="Genomic_DNA"/>
</dbReference>
<dbReference type="SUPFAM" id="SSF52540">
    <property type="entry name" value="P-loop containing nucleoside triphosphate hydrolases"/>
    <property type="match status" value="1"/>
</dbReference>
<evidence type="ECO:0000256" key="1">
    <source>
        <dbReference type="ARBA" id="ARBA00004496"/>
    </source>
</evidence>
<dbReference type="PROSITE" id="PS50067">
    <property type="entry name" value="KINESIN_MOTOR_2"/>
    <property type="match status" value="1"/>
</dbReference>
<dbReference type="GO" id="GO:0003777">
    <property type="term" value="F:microtubule motor activity"/>
    <property type="evidence" value="ECO:0007669"/>
    <property type="project" value="InterPro"/>
</dbReference>
<reference evidence="10 11" key="1">
    <citation type="submission" date="2024-01" db="EMBL/GenBank/DDBJ databases">
        <title>The genomes of 5 underutilized Papilionoideae crops provide insights into root nodulation and disease resistanc.</title>
        <authorList>
            <person name="Jiang F."/>
        </authorList>
    </citation>
    <scope>NUCLEOTIDE SEQUENCE [LARGE SCALE GENOMIC DNA]</scope>
    <source>
        <strain evidence="10">LVBAO_FW01</strain>
        <tissue evidence="10">Leaves</tissue>
    </source>
</reference>
<evidence type="ECO:0000256" key="2">
    <source>
        <dbReference type="ARBA" id="ARBA00022490"/>
    </source>
</evidence>
<evidence type="ECO:0000313" key="10">
    <source>
        <dbReference type="EMBL" id="KAK7323714.1"/>
    </source>
</evidence>
<dbReference type="Proteomes" id="UP001367508">
    <property type="component" value="Unassembled WGS sequence"/>
</dbReference>
<dbReference type="PRINTS" id="PR00380">
    <property type="entry name" value="KINESINHEAVY"/>
</dbReference>
<dbReference type="PANTHER" id="PTHR47969:SF15">
    <property type="entry name" value="CHROMOSOME-ASSOCIATED KINESIN KIF4A-RELATED"/>
    <property type="match status" value="1"/>
</dbReference>
<feature type="region of interest" description="Disordered" evidence="8">
    <location>
        <begin position="28"/>
        <end position="53"/>
    </location>
</feature>
<keyword evidence="3" id="KW-0547">Nucleotide-binding</keyword>
<feature type="compositionally biased region" description="Basic and acidic residues" evidence="8">
    <location>
        <begin position="118"/>
        <end position="128"/>
    </location>
</feature>
<evidence type="ECO:0000256" key="3">
    <source>
        <dbReference type="ARBA" id="ARBA00022741"/>
    </source>
</evidence>
<dbReference type="AlphaFoldDB" id="A0AAN9KUC3"/>
<dbReference type="GO" id="GO:0051231">
    <property type="term" value="P:spindle elongation"/>
    <property type="evidence" value="ECO:0007669"/>
    <property type="project" value="TreeGrafter"/>
</dbReference>
<dbReference type="GO" id="GO:0007018">
    <property type="term" value="P:microtubule-based movement"/>
    <property type="evidence" value="ECO:0007669"/>
    <property type="project" value="InterPro"/>
</dbReference>
<feature type="region of interest" description="Disordered" evidence="8">
    <location>
        <begin position="72"/>
        <end position="128"/>
    </location>
</feature>